<keyword evidence="2" id="KW-0812">Transmembrane</keyword>
<accession>A0A4Q6Y1C7</accession>
<feature type="region of interest" description="Disordered" evidence="1">
    <location>
        <begin position="156"/>
        <end position="175"/>
    </location>
</feature>
<reference evidence="4 5" key="1">
    <citation type="submission" date="2019-02" db="EMBL/GenBank/DDBJ databases">
        <authorList>
            <person name="Li Y."/>
        </authorList>
    </citation>
    <scope>NUCLEOTIDE SEQUENCE [LARGE SCALE GENOMIC DNA]</scope>
    <source>
        <strain evidence="4 5">30C10-4-7</strain>
    </source>
</reference>
<evidence type="ECO:0000259" key="3">
    <source>
        <dbReference type="Pfam" id="PF22570"/>
    </source>
</evidence>
<feature type="transmembrane region" description="Helical" evidence="2">
    <location>
        <begin position="51"/>
        <end position="68"/>
    </location>
</feature>
<evidence type="ECO:0000256" key="2">
    <source>
        <dbReference type="SAM" id="Phobius"/>
    </source>
</evidence>
<evidence type="ECO:0000256" key="1">
    <source>
        <dbReference type="SAM" id="MobiDB-lite"/>
    </source>
</evidence>
<organism evidence="4 5">
    <name type="scientific">Sphingobacterium corticibacterium</name>
    <dbReference type="NCBI Taxonomy" id="2484746"/>
    <lineage>
        <taxon>Bacteria</taxon>
        <taxon>Pseudomonadati</taxon>
        <taxon>Bacteroidota</taxon>
        <taxon>Sphingobacteriia</taxon>
        <taxon>Sphingobacteriales</taxon>
        <taxon>Sphingobacteriaceae</taxon>
        <taxon>Sphingobacterium</taxon>
    </lineage>
</organism>
<keyword evidence="5" id="KW-1185">Reference proteome</keyword>
<feature type="transmembrane region" description="Helical" evidence="2">
    <location>
        <begin position="75"/>
        <end position="92"/>
    </location>
</feature>
<dbReference type="Proteomes" id="UP000292855">
    <property type="component" value="Unassembled WGS sequence"/>
</dbReference>
<feature type="domain" description="LiaF transmembrane" evidence="3">
    <location>
        <begin position="24"/>
        <end position="119"/>
    </location>
</feature>
<evidence type="ECO:0000313" key="4">
    <source>
        <dbReference type="EMBL" id="RZF62806.1"/>
    </source>
</evidence>
<sequence>MERERDHKTPPPIPPRGNNKSANIVGFAIVFLGAALLMRNLDLGLPFVREIFGWEMILIIIGIVIGINSKFENKSSVILIAIGGLFVIKRLIDLPFWGVVFPIVAITIGIYFIVRNRNQSTTPPVPPIPPQPSRSWEVDEFDWDKRVDIYTEPETTTYAPPFQQPDNQGDNGDRQREKKGYVYEGENYIKVESIFGYAKKIVFSKNFLGGNMTNLFGSTEINLLQADIKQPVALDVFQLFGSTKIIVPPHWIVATTASSILSENDDRRAILTNVKDQNKCLYITGTSIFGSITIKNS</sequence>
<dbReference type="EMBL" id="SGIT01000001">
    <property type="protein sequence ID" value="RZF62806.1"/>
    <property type="molecule type" value="Genomic_DNA"/>
</dbReference>
<dbReference type="OrthoDB" id="129627at2"/>
<dbReference type="RefSeq" id="WP_130141029.1">
    <property type="nucleotide sequence ID" value="NZ_SGIT01000001.1"/>
</dbReference>
<comment type="caution">
    <text evidence="4">The sequence shown here is derived from an EMBL/GenBank/DDBJ whole genome shotgun (WGS) entry which is preliminary data.</text>
</comment>
<dbReference type="AlphaFoldDB" id="A0A4Q6Y1C7"/>
<keyword evidence="2" id="KW-0472">Membrane</keyword>
<proteinExistence type="predicted"/>
<dbReference type="Pfam" id="PF22570">
    <property type="entry name" value="LiaF-TM"/>
    <property type="match status" value="1"/>
</dbReference>
<feature type="transmembrane region" description="Helical" evidence="2">
    <location>
        <begin position="98"/>
        <end position="114"/>
    </location>
</feature>
<protein>
    <recommendedName>
        <fullName evidence="3">LiaF transmembrane domain-containing protein</fullName>
    </recommendedName>
</protein>
<gene>
    <name evidence="4" type="ORF">EWE74_08460</name>
</gene>
<name>A0A4Q6Y1C7_9SPHI</name>
<keyword evidence="2" id="KW-1133">Transmembrane helix</keyword>
<feature type="transmembrane region" description="Helical" evidence="2">
    <location>
        <begin position="21"/>
        <end position="39"/>
    </location>
</feature>
<evidence type="ECO:0000313" key="5">
    <source>
        <dbReference type="Proteomes" id="UP000292855"/>
    </source>
</evidence>
<dbReference type="InterPro" id="IPR054331">
    <property type="entry name" value="LiaF_TM"/>
</dbReference>